<comment type="caution">
    <text evidence="2">The sequence shown here is derived from an EMBL/GenBank/DDBJ whole genome shotgun (WGS) entry which is preliminary data.</text>
</comment>
<evidence type="ECO:0000313" key="2">
    <source>
        <dbReference type="EMBL" id="KAF5195886.1"/>
    </source>
</evidence>
<dbReference type="PANTHER" id="PTHR47165:SF4">
    <property type="entry name" value="OS03G0429900 PROTEIN"/>
    <property type="match status" value="1"/>
</dbReference>
<organism evidence="2 3">
    <name type="scientific">Thalictrum thalictroides</name>
    <name type="common">Rue-anemone</name>
    <name type="synonym">Anemone thalictroides</name>
    <dbReference type="NCBI Taxonomy" id="46969"/>
    <lineage>
        <taxon>Eukaryota</taxon>
        <taxon>Viridiplantae</taxon>
        <taxon>Streptophyta</taxon>
        <taxon>Embryophyta</taxon>
        <taxon>Tracheophyta</taxon>
        <taxon>Spermatophyta</taxon>
        <taxon>Magnoliopsida</taxon>
        <taxon>Ranunculales</taxon>
        <taxon>Ranunculaceae</taxon>
        <taxon>Thalictroideae</taxon>
        <taxon>Thalictrum</taxon>
    </lineage>
</organism>
<dbReference type="Pfam" id="PF02721">
    <property type="entry name" value="DUF223"/>
    <property type="match status" value="1"/>
</dbReference>
<reference evidence="2 3" key="1">
    <citation type="submission" date="2020-06" db="EMBL/GenBank/DDBJ databases">
        <title>Transcriptomic and genomic resources for Thalictrum thalictroides and T. hernandezii: Facilitating candidate gene discovery in an emerging model plant lineage.</title>
        <authorList>
            <person name="Arias T."/>
            <person name="Riano-Pachon D.M."/>
            <person name="Di Stilio V.S."/>
        </authorList>
    </citation>
    <scope>NUCLEOTIDE SEQUENCE [LARGE SCALE GENOMIC DNA]</scope>
    <source>
        <strain evidence="3">cv. WT478/WT964</strain>
        <tissue evidence="2">Leaves</tissue>
    </source>
</reference>
<dbReference type="Gene3D" id="2.40.50.140">
    <property type="entry name" value="Nucleic acid-binding proteins"/>
    <property type="match status" value="2"/>
</dbReference>
<dbReference type="InterPro" id="IPR003871">
    <property type="entry name" value="RFA1B/D_OB_1st"/>
</dbReference>
<evidence type="ECO:0000259" key="1">
    <source>
        <dbReference type="Pfam" id="PF02721"/>
    </source>
</evidence>
<protein>
    <recommendedName>
        <fullName evidence="1">Replication protein A 70 kDa DNA-binding subunit B/D first OB fold domain-containing protein</fullName>
    </recommendedName>
</protein>
<dbReference type="EMBL" id="JABWDY010016733">
    <property type="protein sequence ID" value="KAF5195886.1"/>
    <property type="molecule type" value="Genomic_DNA"/>
</dbReference>
<evidence type="ECO:0000313" key="3">
    <source>
        <dbReference type="Proteomes" id="UP000554482"/>
    </source>
</evidence>
<feature type="non-terminal residue" evidence="2">
    <location>
        <position position="1"/>
    </location>
</feature>
<feature type="domain" description="Replication protein A 70 kDa DNA-binding subunit B/D first OB fold" evidence="1">
    <location>
        <begin position="7"/>
        <end position="108"/>
    </location>
</feature>
<proteinExistence type="predicted"/>
<keyword evidence="3" id="KW-1185">Reference proteome</keyword>
<name>A0A7J6WEL5_THATH</name>
<dbReference type="PANTHER" id="PTHR47165">
    <property type="entry name" value="OS03G0429900 PROTEIN"/>
    <property type="match status" value="1"/>
</dbReference>
<sequence>MANKKITLIADLKNKFASWSIKVRVFKSWEGIDPKTGGPSGLDYIFVDEQSSRIHGKVLQSKRDRFEGKLEEGKIYILSKISVFQAEHNYRPTRREFMVFLNASTTVHELNEIDGFPKFSFDFIKLNTLAERKENVYLNDIIGIYIDSSELKTVKDNKIIREVWVQDETATNVRVVLWGDLANNFVKPTNISQKPIFILSSTTVDFYRVTQKYSVHSRESSNYYFDLDIPEALFLKSSHFEVGESSEVNDWTSNNRRTIAEMLDEYKPHSIE</sequence>
<dbReference type="AlphaFoldDB" id="A0A7J6WEL5"/>
<dbReference type="Proteomes" id="UP000554482">
    <property type="component" value="Unassembled WGS sequence"/>
</dbReference>
<dbReference type="OrthoDB" id="1110184at2759"/>
<gene>
    <name evidence="2" type="ORF">FRX31_014527</name>
</gene>
<dbReference type="InterPro" id="IPR012340">
    <property type="entry name" value="NA-bd_OB-fold"/>
</dbReference>
<accession>A0A7J6WEL5</accession>
<dbReference type="SUPFAM" id="SSF50249">
    <property type="entry name" value="Nucleic acid-binding proteins"/>
    <property type="match status" value="2"/>
</dbReference>